<dbReference type="EMBL" id="LR796391">
    <property type="protein sequence ID" value="CAB4141465.1"/>
    <property type="molecule type" value="Genomic_DNA"/>
</dbReference>
<organism evidence="6">
    <name type="scientific">uncultured Caudovirales phage</name>
    <dbReference type="NCBI Taxonomy" id="2100421"/>
    <lineage>
        <taxon>Viruses</taxon>
        <taxon>Duplodnaviria</taxon>
        <taxon>Heunggongvirae</taxon>
        <taxon>Uroviricota</taxon>
        <taxon>Caudoviricetes</taxon>
        <taxon>Peduoviridae</taxon>
        <taxon>Maltschvirus</taxon>
        <taxon>Maltschvirus maltsch</taxon>
    </lineage>
</organism>
<dbReference type="InterPro" id="IPR035421">
    <property type="entry name" value="Terminase_6C"/>
</dbReference>
<accession>A0A6J5M3D4</accession>
<sequence length="402" mass="46220">MTPHSKQPTKAQMTEQIIADMHRGQLHVIGRRKRFNHVRCHRRFGKSVLSYNLLAEAGCSGKPAAFIMPTAVEYEKRWRECVQGLAPIISKVHVQDGVIELFNKARIEFFGLHRYDGIRGNHYARVIIDEAAHSPYLEEAWLYAISPTLADLEGDAWFFSTPKGNNYFKQLEDDNKNDADWSFMHIPVTSEHRNPYLKDREIERQRKNLPTSAWRQEWLAEYVDVEGARVRREWLRYSDKPSCTRYAIGVDLAVSLKQEADYTAIVVVGEDSSGNVHIVDVYRERLTFNDILSTIKSYADKWQAQSIAIEKVQAQAYVAQELIRTTMLPIDPITPQGDKLARFMPIEGKLEHGYLHLSRGLAPYFEDELLNFPSGQHDDMVDALVYAVHALEYSNKLQIIAL</sequence>
<dbReference type="NCBIfam" id="TIGR01630">
    <property type="entry name" value="psiM2_ORF9"/>
    <property type="match status" value="1"/>
</dbReference>
<proteinExistence type="predicted"/>
<dbReference type="GO" id="GO:0005524">
    <property type="term" value="F:ATP binding"/>
    <property type="evidence" value="ECO:0007669"/>
    <property type="project" value="UniProtKB-KW"/>
</dbReference>
<keyword evidence="3" id="KW-0067">ATP-binding</keyword>
<evidence type="ECO:0000256" key="3">
    <source>
        <dbReference type="ARBA" id="ARBA00022840"/>
    </source>
</evidence>
<evidence type="ECO:0000256" key="2">
    <source>
        <dbReference type="ARBA" id="ARBA00022741"/>
    </source>
</evidence>
<dbReference type="Gene3D" id="3.40.50.300">
    <property type="entry name" value="P-loop containing nucleotide triphosphate hydrolases"/>
    <property type="match status" value="1"/>
</dbReference>
<evidence type="ECO:0000259" key="5">
    <source>
        <dbReference type="Pfam" id="PF17289"/>
    </source>
</evidence>
<keyword evidence="1" id="KW-1188">Viral release from host cell</keyword>
<dbReference type="Pfam" id="PF03237">
    <property type="entry name" value="Terminase_6N"/>
    <property type="match status" value="1"/>
</dbReference>
<dbReference type="InterPro" id="IPR027417">
    <property type="entry name" value="P-loop_NTPase"/>
</dbReference>
<dbReference type="Pfam" id="PF17289">
    <property type="entry name" value="Terminase_6C"/>
    <property type="match status" value="1"/>
</dbReference>
<evidence type="ECO:0000313" key="6">
    <source>
        <dbReference type="EMBL" id="CAB4141465.1"/>
    </source>
</evidence>
<keyword evidence="2" id="KW-0547">Nucleotide-binding</keyword>
<protein>
    <submittedName>
        <fullName evidence="6">Archaeophage PsiM2, terminase large subunit</fullName>
    </submittedName>
</protein>
<dbReference type="InterPro" id="IPR006517">
    <property type="entry name" value="Phage_terminase_lsu-like_C"/>
</dbReference>
<evidence type="ECO:0000256" key="4">
    <source>
        <dbReference type="ARBA" id="ARBA00023219"/>
    </source>
</evidence>
<gene>
    <name evidence="6" type="ORF">UFOVP418_37</name>
</gene>
<keyword evidence="4" id="KW-0231">Viral genome packaging</keyword>
<feature type="domain" description="Terminase large subunit gp17-like C-terminal" evidence="5">
    <location>
        <begin position="248"/>
        <end position="390"/>
    </location>
</feature>
<reference evidence="6" key="1">
    <citation type="submission" date="2020-04" db="EMBL/GenBank/DDBJ databases">
        <authorList>
            <person name="Chiriac C."/>
            <person name="Salcher M."/>
            <person name="Ghai R."/>
            <person name="Kavagutti S V."/>
        </authorList>
    </citation>
    <scope>NUCLEOTIDE SEQUENCE</scope>
</reference>
<evidence type="ECO:0000256" key="1">
    <source>
        <dbReference type="ARBA" id="ARBA00022612"/>
    </source>
</evidence>
<dbReference type="Gene3D" id="3.30.420.240">
    <property type="match status" value="1"/>
</dbReference>
<name>A0A6J5M3D4_9CAUD</name>